<evidence type="ECO:0000256" key="3">
    <source>
        <dbReference type="ARBA" id="ARBA00022676"/>
    </source>
</evidence>
<dbReference type="Pfam" id="PF17994">
    <property type="entry name" value="Glft2_N"/>
    <property type="match status" value="1"/>
</dbReference>
<evidence type="ECO:0000256" key="5">
    <source>
        <dbReference type="SAM" id="MobiDB-lite"/>
    </source>
</evidence>
<dbReference type="EMBL" id="CP117522">
    <property type="protein sequence ID" value="WNF00060.1"/>
    <property type="molecule type" value="Genomic_DNA"/>
</dbReference>
<keyword evidence="4 8" id="KW-0808">Transferase</keyword>
<feature type="domain" description="Galactofuranosyltransferase-2 C-terminal" evidence="7">
    <location>
        <begin position="443"/>
        <end position="622"/>
    </location>
</feature>
<dbReference type="InterPro" id="IPR029044">
    <property type="entry name" value="Nucleotide-diphossugar_trans"/>
</dbReference>
<dbReference type="Pfam" id="PF13641">
    <property type="entry name" value="Glyco_tranf_2_3"/>
    <property type="match status" value="1"/>
</dbReference>
<protein>
    <submittedName>
        <fullName evidence="8">Glycosyltransferase</fullName>
        <ecNumber evidence="8">2.4.-.-</ecNumber>
    </submittedName>
</protein>
<evidence type="ECO:0000259" key="6">
    <source>
        <dbReference type="Pfam" id="PF17994"/>
    </source>
</evidence>
<dbReference type="Pfam" id="PF19320">
    <property type="entry name" value="GlfT2_domain3"/>
    <property type="match status" value="1"/>
</dbReference>
<comment type="similarity">
    <text evidence="2">Belongs to the glycosyltransferase 2 family.</text>
</comment>
<dbReference type="PANTHER" id="PTHR43179">
    <property type="entry name" value="RHAMNOSYLTRANSFERASE WBBL"/>
    <property type="match status" value="1"/>
</dbReference>
<accession>A0ABY9VDM3</accession>
<dbReference type="Gene3D" id="3.90.550.60">
    <property type="match status" value="1"/>
</dbReference>
<dbReference type="InterPro" id="IPR040492">
    <property type="entry name" value="GlfT2_N"/>
</dbReference>
<feature type="region of interest" description="Disordered" evidence="5">
    <location>
        <begin position="496"/>
        <end position="519"/>
    </location>
</feature>
<feature type="domain" description="Galactofuranosyltransferase GlfT2 N-terminal" evidence="6">
    <location>
        <begin position="50"/>
        <end position="160"/>
    </location>
</feature>
<comment type="pathway">
    <text evidence="1">Cell wall biogenesis; cell wall polysaccharide biosynthesis.</text>
</comment>
<dbReference type="SUPFAM" id="SSF53448">
    <property type="entry name" value="Nucleotide-diphospho-sugar transferases"/>
    <property type="match status" value="1"/>
</dbReference>
<dbReference type="EC" id="2.4.-.-" evidence="8"/>
<reference evidence="8 9" key="1">
    <citation type="submission" date="2023-02" db="EMBL/GenBank/DDBJ databases">
        <title>Streptomyces sp. SCA4-21 with antifungal activity against Fusarium oxysporum f. sp. cubense, Streptomyces sp. SCA2-17 with antifungal activity against Fusarium oxysporum f. sp. cubense.</title>
        <authorList>
            <person name="Qi D."/>
        </authorList>
    </citation>
    <scope>NUCLEOTIDE SEQUENCE [LARGE SCALE GENOMIC DNA]</scope>
    <source>
        <strain evidence="8 9">SCA4-21</strain>
    </source>
</reference>
<keyword evidence="3 8" id="KW-0328">Glycosyltransferase</keyword>
<dbReference type="RefSeq" id="WP_311038487.1">
    <property type="nucleotide sequence ID" value="NZ_CP117522.1"/>
</dbReference>
<evidence type="ECO:0000313" key="8">
    <source>
        <dbReference type="EMBL" id="WNF00060.1"/>
    </source>
</evidence>
<evidence type="ECO:0000313" key="9">
    <source>
        <dbReference type="Proteomes" id="UP001305606"/>
    </source>
</evidence>
<name>A0ABY9VDM3_9ACTN</name>
<dbReference type="GO" id="GO:0016757">
    <property type="term" value="F:glycosyltransferase activity"/>
    <property type="evidence" value="ECO:0007669"/>
    <property type="project" value="UniProtKB-KW"/>
</dbReference>
<keyword evidence="9" id="KW-1185">Reference proteome</keyword>
<dbReference type="InterPro" id="IPR045699">
    <property type="entry name" value="GlfT2_C"/>
</dbReference>
<evidence type="ECO:0000259" key="7">
    <source>
        <dbReference type="Pfam" id="PF19320"/>
    </source>
</evidence>
<organism evidence="8 9">
    <name type="scientific">Streptomyces luomodiensis</name>
    <dbReference type="NCBI Taxonomy" id="3026192"/>
    <lineage>
        <taxon>Bacteria</taxon>
        <taxon>Bacillati</taxon>
        <taxon>Actinomycetota</taxon>
        <taxon>Actinomycetes</taxon>
        <taxon>Kitasatosporales</taxon>
        <taxon>Streptomycetaceae</taxon>
        <taxon>Streptomyces</taxon>
    </lineage>
</organism>
<evidence type="ECO:0000256" key="4">
    <source>
        <dbReference type="ARBA" id="ARBA00022679"/>
    </source>
</evidence>
<evidence type="ECO:0000256" key="1">
    <source>
        <dbReference type="ARBA" id="ARBA00004776"/>
    </source>
</evidence>
<gene>
    <name evidence="8" type="ORF">PS467_34435</name>
</gene>
<sequence length="635" mass="71605">MATIADGVHQSVRKTLWRTVQQTRFPLDRPIETLPLYVSSHAESLTAGDANGTGNDERAVVSGGVASMAAYFSAFPASYWHTWTSRRHVRLKITVNGACTVTVLRSDEHGDATRVLSKDAAQDSSFDEVLPLDAFQRGGWYWFEVAPQGPAVRIVNAEWQVQDDRGKQGTVTIVITTHDRPETCMGLLKSFGEVIRLGGRVEHIVVVDHGRRYPVADNPHFGDLDPEVVRRLRVVKQRNLGGAGGFGRGMYEAIREELSDYVVVMDDDVAVDPESFIRGLAFADFCREPTIVGAHMFEMNEPCVLSTFGEGIDRRDYMWDSVPGVVDSFDLSLHDLRRTPWLHRRFDVDYNAWWTCLIPVDVIKSIGLPLPVFIKWDDIEYGLRAGAHGIPTVSLPGFGVWHESWREKDAHNWQAYYLLRNRCIAALIHSPHRRGTGVVLTNLAFDIESLLCMRYSTAALRCQALIDLHREPADLLRESDGKLASLNSLRQGFLDASERAEDPDQISVEATPHRSDHTSPKSKIATLLRICALICRHAFTDRRHTVAPVLPAAMDEWRDIGHRDAVDIYFPNGDLVSRRRRSRSLFVSSLKGLLKEHARLWWNWPKLARMYRASASHLVSPDTQGAFLFDAKEPR</sequence>
<dbReference type="Proteomes" id="UP001305606">
    <property type="component" value="Chromosome"/>
</dbReference>
<dbReference type="PANTHER" id="PTHR43179:SF12">
    <property type="entry name" value="GALACTOFURANOSYLTRANSFERASE GLFT2"/>
    <property type="match status" value="1"/>
</dbReference>
<proteinExistence type="inferred from homology"/>
<evidence type="ECO:0000256" key="2">
    <source>
        <dbReference type="ARBA" id="ARBA00006739"/>
    </source>
</evidence>